<evidence type="ECO:0000256" key="4">
    <source>
        <dbReference type="ARBA" id="ARBA00023295"/>
    </source>
</evidence>
<dbReference type="Pfam" id="PF00331">
    <property type="entry name" value="Glyco_hydro_10"/>
    <property type="match status" value="1"/>
</dbReference>
<gene>
    <name evidence="9" type="ORF">B9Z65_7989</name>
</gene>
<reference evidence="9 10" key="1">
    <citation type="submission" date="2017-05" db="EMBL/GenBank/DDBJ databases">
        <title>Draft genome sequence of Elsinoe australis.</title>
        <authorList>
            <person name="Cheng Q."/>
        </authorList>
    </citation>
    <scope>NUCLEOTIDE SEQUENCE [LARGE SCALE GENOMIC DNA]</scope>
    <source>
        <strain evidence="9 10">NL1</strain>
    </source>
</reference>
<dbReference type="SUPFAM" id="SSF51445">
    <property type="entry name" value="(Trans)glycosidases"/>
    <property type="match status" value="1"/>
</dbReference>
<dbReference type="STRING" id="40998.A0A2P7YVQ4"/>
<organism evidence="9 10">
    <name type="scientific">Elsinoe australis</name>
    <dbReference type="NCBI Taxonomy" id="40998"/>
    <lineage>
        <taxon>Eukaryota</taxon>
        <taxon>Fungi</taxon>
        <taxon>Dikarya</taxon>
        <taxon>Ascomycota</taxon>
        <taxon>Pezizomycotina</taxon>
        <taxon>Dothideomycetes</taxon>
        <taxon>Dothideomycetidae</taxon>
        <taxon>Myriangiales</taxon>
        <taxon>Elsinoaceae</taxon>
        <taxon>Elsinoe</taxon>
    </lineage>
</organism>
<dbReference type="PRINTS" id="PR00134">
    <property type="entry name" value="GLHYDRLASE10"/>
</dbReference>
<evidence type="ECO:0000256" key="3">
    <source>
        <dbReference type="ARBA" id="ARBA00023277"/>
    </source>
</evidence>
<dbReference type="EC" id="3.2.1.8" evidence="6"/>
<keyword evidence="3 6" id="KW-0119">Carbohydrate metabolism</keyword>
<comment type="similarity">
    <text evidence="1 6">Belongs to the glycosyl hydrolase 10 (cellulase F) family.</text>
</comment>
<dbReference type="InterPro" id="IPR001000">
    <property type="entry name" value="GH10_dom"/>
</dbReference>
<dbReference type="PANTHER" id="PTHR31490">
    <property type="entry name" value="GLYCOSYL HYDROLASE"/>
    <property type="match status" value="1"/>
</dbReference>
<dbReference type="OrthoDB" id="3055998at2759"/>
<feature type="domain" description="GH10" evidence="8">
    <location>
        <begin position="27"/>
        <end position="331"/>
    </location>
</feature>
<evidence type="ECO:0000256" key="1">
    <source>
        <dbReference type="ARBA" id="ARBA00007495"/>
    </source>
</evidence>
<name>A0A2P7YVQ4_9PEZI</name>
<evidence type="ECO:0000256" key="6">
    <source>
        <dbReference type="RuleBase" id="RU361174"/>
    </source>
</evidence>
<evidence type="ECO:0000259" key="8">
    <source>
        <dbReference type="PROSITE" id="PS51760"/>
    </source>
</evidence>
<evidence type="ECO:0000256" key="7">
    <source>
        <dbReference type="SAM" id="SignalP"/>
    </source>
</evidence>
<sequence>MFFTPLVAAASAFLIPSTSAAPSLLPRQANQSLDSAFKAAGKLYWGTCADQNRLSAANAGPALTIKEFGQVTPENSMKWDSLEPSQNTFNFKTADYLVDWATKNNKRIRGHTLVWHSQLPSWVSQITDKAALTSAMENHITTIMTHYKGKVADWDVVNEAFNEDGTLRQSPFLTVIGEDYIPLAFRAARAADPDAKLWINDYNLDSATYAKTTGLIARVKAWRDAGVPIDGIGSQSHLEAGTKFPSSTGSAGALKALCAAAPECAVTELDIRQAAPEDYARVVEGCLAVENCIGVTSWGVRDTDSWRASSTPLLFDGNFAPKPAYTAVLNAIAS</sequence>
<dbReference type="GO" id="GO:0031176">
    <property type="term" value="F:endo-1,4-beta-xylanase activity"/>
    <property type="evidence" value="ECO:0007669"/>
    <property type="project" value="UniProtKB-EC"/>
</dbReference>
<comment type="catalytic activity">
    <reaction evidence="6">
        <text>Endohydrolysis of (1-&gt;4)-beta-D-xylosidic linkages in xylans.</text>
        <dbReference type="EC" id="3.2.1.8"/>
    </reaction>
</comment>
<dbReference type="Gene3D" id="3.20.20.80">
    <property type="entry name" value="Glycosidases"/>
    <property type="match status" value="1"/>
</dbReference>
<feature type="chain" id="PRO_5015197530" description="Beta-xylanase" evidence="7">
    <location>
        <begin position="21"/>
        <end position="334"/>
    </location>
</feature>
<keyword evidence="4 6" id="KW-0326">Glycosidase</keyword>
<keyword evidence="7" id="KW-0732">Signal</keyword>
<dbReference type="InterPro" id="IPR044846">
    <property type="entry name" value="GH10"/>
</dbReference>
<protein>
    <recommendedName>
        <fullName evidence="6">Beta-xylanase</fullName>
        <ecNumber evidence="6">3.2.1.8</ecNumber>
    </recommendedName>
</protein>
<keyword evidence="2 6" id="KW-0378">Hydrolase</keyword>
<keyword evidence="10" id="KW-1185">Reference proteome</keyword>
<dbReference type="AlphaFoldDB" id="A0A2P7YVQ4"/>
<evidence type="ECO:0000313" key="10">
    <source>
        <dbReference type="Proteomes" id="UP000243723"/>
    </source>
</evidence>
<evidence type="ECO:0000313" key="9">
    <source>
        <dbReference type="EMBL" id="PSK40049.1"/>
    </source>
</evidence>
<dbReference type="SMART" id="SM00633">
    <property type="entry name" value="Glyco_10"/>
    <property type="match status" value="1"/>
</dbReference>
<proteinExistence type="inferred from homology"/>
<feature type="signal peptide" evidence="7">
    <location>
        <begin position="1"/>
        <end position="20"/>
    </location>
</feature>
<dbReference type="InterPro" id="IPR017853">
    <property type="entry name" value="GH"/>
</dbReference>
<evidence type="ECO:0000256" key="2">
    <source>
        <dbReference type="ARBA" id="ARBA00022801"/>
    </source>
</evidence>
<dbReference type="GO" id="GO:0000272">
    <property type="term" value="P:polysaccharide catabolic process"/>
    <property type="evidence" value="ECO:0007669"/>
    <property type="project" value="UniProtKB-KW"/>
</dbReference>
<dbReference type="PANTHER" id="PTHR31490:SF76">
    <property type="entry name" value="ENDO-1,4-BETA-XYLANASE C"/>
    <property type="match status" value="1"/>
</dbReference>
<accession>A0A2P7YVQ4</accession>
<keyword evidence="5 6" id="KW-0624">Polysaccharide degradation</keyword>
<dbReference type="Proteomes" id="UP000243723">
    <property type="component" value="Unassembled WGS sequence"/>
</dbReference>
<comment type="caution">
    <text evidence="9">The sequence shown here is derived from an EMBL/GenBank/DDBJ whole genome shotgun (WGS) entry which is preliminary data.</text>
</comment>
<dbReference type="PROSITE" id="PS51760">
    <property type="entry name" value="GH10_2"/>
    <property type="match status" value="1"/>
</dbReference>
<dbReference type="EMBL" id="NHZQ01000363">
    <property type="protein sequence ID" value="PSK40049.1"/>
    <property type="molecule type" value="Genomic_DNA"/>
</dbReference>
<evidence type="ECO:0000256" key="5">
    <source>
        <dbReference type="ARBA" id="ARBA00023326"/>
    </source>
</evidence>